<name>A0A8D8EQ20_9ARAC</name>
<sequence>MCSNVDDQARIWLTALKFLGKNLGKHLAKQQLSKLGRNEETPESFSADEDEERAFSGKKLAALLRKYYAIYKAKAAGRNEQTLSTVSANDDEEARKIKWFKTMKSIAKFIAKEQMKKHLGGEK</sequence>
<feature type="region of interest" description="Disordered" evidence="1">
    <location>
        <begin position="30"/>
        <end position="49"/>
    </location>
</feature>
<evidence type="ECO:0000256" key="1">
    <source>
        <dbReference type="SAM" id="MobiDB-lite"/>
    </source>
</evidence>
<dbReference type="EMBL" id="OU065182">
    <property type="protein sequence ID" value="CAG6442897.1"/>
    <property type="molecule type" value="mRNA"/>
</dbReference>
<organism evidence="2">
    <name type="scientific">Hogna radiata</name>
    <dbReference type="NCBI Taxonomy" id="1296365"/>
    <lineage>
        <taxon>Eukaryota</taxon>
        <taxon>Metazoa</taxon>
        <taxon>Ecdysozoa</taxon>
        <taxon>Arthropoda</taxon>
        <taxon>Chelicerata</taxon>
        <taxon>Arachnida</taxon>
        <taxon>Araneae</taxon>
        <taxon>Araneomorphae</taxon>
        <taxon>Entelegynae</taxon>
        <taxon>Lycosoidea</taxon>
        <taxon>Lycosidae</taxon>
        <taxon>Hogna</taxon>
    </lineage>
</organism>
<accession>A0A8D8EQ20</accession>
<proteinExistence type="evidence at transcript level"/>
<evidence type="ECO:0000313" key="2">
    <source>
        <dbReference type="EMBL" id="CAG6442897.1"/>
    </source>
</evidence>
<protein>
    <submittedName>
        <fullName evidence="2">Lycosin 1c Hognin 3a 2e</fullName>
    </submittedName>
</protein>
<dbReference type="AlphaFoldDB" id="A0A8D8EQ20"/>
<reference evidence="2" key="1">
    <citation type="submission" date="2021-05" db="EMBL/GenBank/DDBJ databases">
        <authorList>
            <person name="Kuhn-Nentwig L."/>
        </authorList>
    </citation>
    <scope>NUCLEOTIDE SEQUENCE</scope>
    <source>
        <tissue evidence="2">Venom gland</tissue>
    </source>
</reference>